<feature type="compositionally biased region" description="Basic and acidic residues" evidence="1">
    <location>
        <begin position="1"/>
        <end position="11"/>
    </location>
</feature>
<dbReference type="STRING" id="1432141.A0A015M0R2"/>
<accession>A0A015M0R2</accession>
<dbReference type="PANTHER" id="PTHR22796:SF1">
    <property type="entry name" value="VWFA DOMAIN-CONTAINING PROTEIN"/>
    <property type="match status" value="1"/>
</dbReference>
<dbReference type="Proteomes" id="UP000022910">
    <property type="component" value="Unassembled WGS sequence"/>
</dbReference>
<feature type="region of interest" description="Disordered" evidence="1">
    <location>
        <begin position="1"/>
        <end position="45"/>
    </location>
</feature>
<name>A0A015M0R2_RHIIW</name>
<gene>
    <name evidence="2" type="ORF">RirG_179520</name>
</gene>
<dbReference type="InterPro" id="IPR027417">
    <property type="entry name" value="P-loop_NTPase"/>
</dbReference>
<feature type="compositionally biased region" description="Polar residues" evidence="1">
    <location>
        <begin position="18"/>
        <end position="45"/>
    </location>
</feature>
<sequence length="2128" mass="248006">MRVQDSDRASDNSDFQDDSINGSTVLINPTSMQRQTSIESENSLSTLDENEIESSLLPPFVNDFDVNQVELLEQNLSQIFPPPYNIFSSNEFQEDQQSYDENASMSRYSESLTEESQISHQFESPIQISYDEIMSKTAQNLDNNDTNIRKAFGSDIKNKPDIKNKSDYKNKPDSKKSIRNVLKNQKFYMNTQTEYGKDLVEYIPGLYRLLSKADDSSSSADHIILSKDSLKKLCNDWFPLSFKSISEINYTKLNSISFRLIGCYGNHALIAKFLLNNKIINQKIHNLLTDSQSSMEDVNKPSLRPGIYLLVVNPDLGLVIHWPENGCYEENASPQKKQNMINFHKYLTNLTDHQLCFMIDNDLESFDWNLNNPDLNTSDENESCYEFEVKKSQEEQDDFEVHDGFKVNLSLKIKTDMNVNHQYDVPLYPIVVESTTNQSFITRKMVKKLSKNDLTFSAASFSTELCKILQERSLYIDRKSMDMKQLEFLIKNGFKAETKLLKPFDDAIDAAKSRMKKKIDQAKRTMEEDAEIITRMGWKKSYSIFETFVDKDLFDNSENDDKVIEEEEINRIQSKYPEVKDMIKKIKINSPDWIRLKKRYAMAYLVINNVYRLLNNNIKRSEEIIERAIQEFYSMFIDVETDTHKLVEKYELRSRDFFSSLSTSSSVPQSKSQEKLTFDKLRINQTDEQSKRFILTKSDSEFVQDIINSQFFAKLNHIRQDVLVVFSNEYQNWRKDNFPNSVKEMVPTFSFNKQLMDKINDDFSREKKEIENHELERICYELEKGHRDGLLRLNLSNISNVTDITDKERQFCLNYELETNRLQITIYETLLDKSDDSHVQDDESYVPNLILSSDFSTGQYGVDFMIDPTIYDFRKISQFENCKFLLVLYNKNKKRVEIFFDTAQQLARRFKKSDSIKPIKILNINENFLVAVNEPKELIAIFDTNRTMLNVYSFSDDQTNLYARNPDIELLRCYNDMVPDIQYFLFIKDTEELCFVEKGGQARIFNLINQRFRPAVSKFPSNTANVLSTPDGSCIVAFVKEKVYDDEIADSRGKDICRAYVYFCANFGGSVSKVVNLPQNLESLVFLQFTRVNKLQTHLLSFDLPDGYLTSAIVKVTMEKTHYHIQERTQKQSTGRVKLVDSSHKNVDCTIVKGKGTHFEKTIQKGQNIVIMGERYNVVKVLSDTKLRVSGKFKSTNVTDKWAEFYVEPIESKTKSNYLIDVYKLMVEKYPIENCIDPQQNHPFNLKIVLDIDETNDIDIEEYTERFENYVIESLRHSVKKFAAILKKFSVPVITFQELDIDDVRFLSKYSSYYDLGEWMIKLCCLIPIQIAVTKNNSFQLLKDGLSWDEGRVEFDNGYGHYIDSIAKSISFGWYEGIFKYFGNKKIKVVSTMGEQSCEKSLMLNHLIGTSFDESAMGCTEGIWMSLVYTKKYLYVALNFEGQKRTPQEDLFLMLFNTIVSNLILFKNQPDVNKDTLTMFQKFQDGALFFESGSKIPQAKLSIVLDDAPNASKEDIVKEFKSNLSQFVLEEGEGNFMTKMYKGKMDIISWPAFNDAAWFKNLENVSKKLAKQEEKHENARTFLQNTKVVMAKLKICDWSSLEETLMQIRIATLKRLLPTVISCGLEQKDYVTRELMNYDTEKPIDDPIVSLSDILNDFKESAKILPDSDIQLLDENGAFEEFFDNLRKYFEDVVQSRKESSDDSKWFANFDKFIKYVIERRVSRVKEWYLQNTSKFPQDNNDIVHEKYAMEQETDRLTLLWILCGSTCHRCGLKCVKNRDHENNHDCLTDHKCHFICNFDGTHNRKLVPNCIYIAGHEGKHVCDQNHLCGEPCNLIDKLNCQRICSKEIGHDGEHLCESTLHYCGEDCSLSTYTQKGDYRCPNKCVMPYNEEHDSHRCENETCPIQCPIPSCQKRCQSNDHFHSYSDLMVDHFCGNEHLCQEFCEDDGVCKVVIEPKQQITRTKYIQSNEKLKCSKKIPPNEFEHIGKHTHKEDGFHYCNVKCKYCEYYCTLPYGHTQIHETRHGNMKPNEFTSDDNFEFTGQEVLCNLKCKGLGRHPHVDYCQNEENCRLGNQRIDIQHIDERAHPHPDRPKDLISHKLYWERTGFKDPYSVQEQKEFAKWNHERMD</sequence>
<dbReference type="EMBL" id="JEMT01025916">
    <property type="protein sequence ID" value="EXX60483.1"/>
    <property type="molecule type" value="Genomic_DNA"/>
</dbReference>
<dbReference type="OrthoDB" id="2343366at2759"/>
<protein>
    <recommendedName>
        <fullName evidence="4">VWFA domain-containing protein</fullName>
    </recommendedName>
</protein>
<organism evidence="2 3">
    <name type="scientific">Rhizophagus irregularis (strain DAOM 197198w)</name>
    <name type="common">Glomus intraradices</name>
    <dbReference type="NCBI Taxonomy" id="1432141"/>
    <lineage>
        <taxon>Eukaryota</taxon>
        <taxon>Fungi</taxon>
        <taxon>Fungi incertae sedis</taxon>
        <taxon>Mucoromycota</taxon>
        <taxon>Glomeromycotina</taxon>
        <taxon>Glomeromycetes</taxon>
        <taxon>Glomerales</taxon>
        <taxon>Glomeraceae</taxon>
        <taxon>Rhizophagus</taxon>
    </lineage>
</organism>
<dbReference type="InterPro" id="IPR018247">
    <property type="entry name" value="EF_Hand_1_Ca_BS"/>
</dbReference>
<feature type="compositionally biased region" description="Basic and acidic residues" evidence="1">
    <location>
        <begin position="156"/>
        <end position="175"/>
    </location>
</feature>
<feature type="region of interest" description="Disordered" evidence="1">
    <location>
        <begin position="154"/>
        <end position="175"/>
    </location>
</feature>
<proteinExistence type="predicted"/>
<reference evidence="2 3" key="1">
    <citation type="submission" date="2014-02" db="EMBL/GenBank/DDBJ databases">
        <title>Single nucleus genome sequencing reveals high similarity among nuclei of an endomycorrhizal fungus.</title>
        <authorList>
            <person name="Lin K."/>
            <person name="Geurts R."/>
            <person name="Zhang Z."/>
            <person name="Limpens E."/>
            <person name="Saunders D.G."/>
            <person name="Mu D."/>
            <person name="Pang E."/>
            <person name="Cao H."/>
            <person name="Cha H."/>
            <person name="Lin T."/>
            <person name="Zhou Q."/>
            <person name="Shang Y."/>
            <person name="Li Y."/>
            <person name="Ivanov S."/>
            <person name="Sharma T."/>
            <person name="Velzen R.V."/>
            <person name="Ruijter N.D."/>
            <person name="Aanen D.K."/>
            <person name="Win J."/>
            <person name="Kamoun S."/>
            <person name="Bisseling T."/>
            <person name="Huang S."/>
        </authorList>
    </citation>
    <scope>NUCLEOTIDE SEQUENCE [LARGE SCALE GENOMIC DNA]</scope>
    <source>
        <strain evidence="3">DAOM197198w</strain>
    </source>
</reference>
<evidence type="ECO:0008006" key="4">
    <source>
        <dbReference type="Google" id="ProtNLM"/>
    </source>
</evidence>
<evidence type="ECO:0000313" key="3">
    <source>
        <dbReference type="Proteomes" id="UP000022910"/>
    </source>
</evidence>
<dbReference type="PROSITE" id="PS00018">
    <property type="entry name" value="EF_HAND_1"/>
    <property type="match status" value="1"/>
</dbReference>
<dbReference type="PANTHER" id="PTHR22796">
    <property type="entry name" value="URG4-RELATED"/>
    <property type="match status" value="1"/>
</dbReference>
<keyword evidence="3" id="KW-1185">Reference proteome</keyword>
<evidence type="ECO:0000313" key="2">
    <source>
        <dbReference type="EMBL" id="EXX60483.1"/>
    </source>
</evidence>
<evidence type="ECO:0000256" key="1">
    <source>
        <dbReference type="SAM" id="MobiDB-lite"/>
    </source>
</evidence>
<dbReference type="Gene3D" id="3.40.50.300">
    <property type="entry name" value="P-loop containing nucleotide triphosphate hydrolases"/>
    <property type="match status" value="1"/>
</dbReference>
<comment type="caution">
    <text evidence="2">The sequence shown here is derived from an EMBL/GenBank/DDBJ whole genome shotgun (WGS) entry which is preliminary data.</text>
</comment>